<name>A0A1J1IS39_9DIPT</name>
<dbReference type="InterPro" id="IPR029058">
    <property type="entry name" value="AB_hydrolase_fold"/>
</dbReference>
<evidence type="ECO:0000256" key="6">
    <source>
        <dbReference type="SAM" id="MobiDB-lite"/>
    </source>
</evidence>
<dbReference type="InterPro" id="IPR011990">
    <property type="entry name" value="TPR-like_helical_dom_sf"/>
</dbReference>
<dbReference type="SUPFAM" id="SSF53474">
    <property type="entry name" value="alpha/beta-Hydrolases"/>
    <property type="match status" value="1"/>
</dbReference>
<gene>
    <name evidence="8" type="primary">similar to Esterase FE4</name>
    <name evidence="8" type="ORF">CLUMA_CG016255</name>
</gene>
<dbReference type="Gene3D" id="1.25.40.10">
    <property type="entry name" value="Tetratricopeptide repeat domain"/>
    <property type="match status" value="1"/>
</dbReference>
<evidence type="ECO:0000256" key="3">
    <source>
        <dbReference type="ARBA" id="ARBA00022801"/>
    </source>
</evidence>
<dbReference type="OrthoDB" id="43460at2759"/>
<comment type="similarity">
    <text evidence="1">Belongs to the type-B carboxylesterase/lipase family.</text>
</comment>
<dbReference type="InterPro" id="IPR002018">
    <property type="entry name" value="CarbesteraseB"/>
</dbReference>
<dbReference type="AlphaFoldDB" id="A0A1J1IS39"/>
<evidence type="ECO:0000313" key="9">
    <source>
        <dbReference type="Proteomes" id="UP000183832"/>
    </source>
</evidence>
<evidence type="ECO:0000256" key="5">
    <source>
        <dbReference type="ARBA" id="ARBA00023180"/>
    </source>
</evidence>
<accession>A0A1J1IS39</accession>
<evidence type="ECO:0000259" key="7">
    <source>
        <dbReference type="Pfam" id="PF00135"/>
    </source>
</evidence>
<evidence type="ECO:0000313" key="8">
    <source>
        <dbReference type="EMBL" id="CRL02968.1"/>
    </source>
</evidence>
<dbReference type="GO" id="GO:0052689">
    <property type="term" value="F:carboxylic ester hydrolase activity"/>
    <property type="evidence" value="ECO:0007669"/>
    <property type="project" value="UniProtKB-KW"/>
</dbReference>
<reference evidence="8 9" key="1">
    <citation type="submission" date="2015-04" db="EMBL/GenBank/DDBJ databases">
        <authorList>
            <person name="Syromyatnikov M.Y."/>
            <person name="Popov V.N."/>
        </authorList>
    </citation>
    <scope>NUCLEOTIDE SEQUENCE [LARGE SCALE GENOMIC DNA]</scope>
</reference>
<dbReference type="Pfam" id="PF00135">
    <property type="entry name" value="COesterase"/>
    <property type="match status" value="1"/>
</dbReference>
<keyword evidence="3" id="KW-0378">Hydrolase</keyword>
<proteinExistence type="inferred from homology"/>
<dbReference type="Pfam" id="PF10300">
    <property type="entry name" value="Iml2-TPR_39"/>
    <property type="match status" value="2"/>
</dbReference>
<feature type="region of interest" description="Disordered" evidence="6">
    <location>
        <begin position="1"/>
        <end position="32"/>
    </location>
</feature>
<dbReference type="PANTHER" id="PTHR11559">
    <property type="entry name" value="CARBOXYLESTERASE"/>
    <property type="match status" value="1"/>
</dbReference>
<keyword evidence="2" id="KW-0719">Serine esterase</keyword>
<dbReference type="Proteomes" id="UP000183832">
    <property type="component" value="Unassembled WGS sequence"/>
</dbReference>
<dbReference type="InterPro" id="IPR019826">
    <property type="entry name" value="Carboxylesterase_B_AS"/>
</dbReference>
<dbReference type="InterPro" id="IPR019412">
    <property type="entry name" value="IML2/TPR_39"/>
</dbReference>
<dbReference type="PROSITE" id="PS00122">
    <property type="entry name" value="CARBOXYLESTERASE_B_1"/>
    <property type="match status" value="1"/>
</dbReference>
<evidence type="ECO:0000256" key="4">
    <source>
        <dbReference type="ARBA" id="ARBA00023157"/>
    </source>
</evidence>
<keyword evidence="4" id="KW-1015">Disulfide bond</keyword>
<feature type="domain" description="Carboxylesterase type B" evidence="7">
    <location>
        <begin position="445"/>
        <end position="952"/>
    </location>
</feature>
<dbReference type="InterPro" id="IPR019819">
    <property type="entry name" value="Carboxylesterase_B_CS"/>
</dbReference>
<protein>
    <submittedName>
        <fullName evidence="8">CLUMA_CG016255, isoform A</fullName>
    </submittedName>
</protein>
<sequence>MMESESSEQQDDDMFEDARENVSDSYESTSISSRPMDLNQALLESKVAIDYFFNNKFEEARQLMRTNSDSSIYHAVGHSVFLFLEAILTFEQQHIESAVVAIKQSIEICNKYRRKTTMSEYIGKPFRKAKFESFTEIEAHAELCSAEALLLKALLTFIEDESFSSMIKGGIKIKACFNSYNNQEGDLVLCEQMLKEQLDLFPNGVWFLFFKGRLEFMKGNLDEALLWYNRSLNSQNTWIQFHHICFWEMLWVHTLKLNWRKASFFANSLVKCSKWSRTMYSYQEASLLCMIDEKELTAMEKTAIEKLLHEVPKHKQRIAGKSLPMEKFACKRAERYFLTGRLIIPAIELMFLWNFFKICGKHFHVADGILKIIEKTLKSIEQRADDYVTDNTALLLLLKGSCLRHMNNPLQALNLVLFDLVTNFTKMIRLLLVAAVLTTASCQFQPIVTTSSGQLRGSRVFIGLFDSYFSFKGIPYAQPPVGELRFRNPVPVVPWTGVRDASNHGDFCPNGEVFGNSIGHEDCLFLNVYTPNLNGNLPVMMWIHGGAFIIGDGNTLVYGPDLLVEEDVIVVTLNYRLAALGFLNTGDKNAQGNYGLKDIVLAIKWVRDNIGAFGGDPEQITLFGQSAGSVSINMLLLSEMSRGLFKQGIMQSGTALAPFTLRNNGVDLAEQIGNKLGLTFDSTESLMTQLRQVPYQDILSASRNIVGMDKPLGLRPFDFVPCVEPEDSLEERFLTDDPINILISQNYETVPLMIGTTSNEGLLQVRESLIDSDVFQRYNENPDFFVPLSYKLDKDSPETIEVADEFKNIYFNNEPLSNSNLVGWAKFHTDAQFKFPTDRTLQYFMQTSTHPIYYYEFSYSGTLNFLKQLLFLFDYDGACHADDMFYLFKPSFPIPMFPWDQAIQVRRRQVRLWANFAKFGNPTPTTDNLVNTIWPVYDEASKAYLEMGKDLSIKYDQPRLKPWHDYQMRFTGHI</sequence>
<dbReference type="InterPro" id="IPR050309">
    <property type="entry name" value="Type-B_Carboxylest/Lipase"/>
</dbReference>
<dbReference type="SUPFAM" id="SSF48452">
    <property type="entry name" value="TPR-like"/>
    <property type="match status" value="1"/>
</dbReference>
<evidence type="ECO:0000256" key="2">
    <source>
        <dbReference type="ARBA" id="ARBA00022487"/>
    </source>
</evidence>
<dbReference type="Gene3D" id="3.40.50.1820">
    <property type="entry name" value="alpha/beta hydrolase"/>
    <property type="match status" value="1"/>
</dbReference>
<feature type="compositionally biased region" description="Acidic residues" evidence="6">
    <location>
        <begin position="1"/>
        <end position="15"/>
    </location>
</feature>
<dbReference type="PROSITE" id="PS00941">
    <property type="entry name" value="CARBOXYLESTERASE_B_2"/>
    <property type="match status" value="1"/>
</dbReference>
<keyword evidence="5" id="KW-0325">Glycoprotein</keyword>
<dbReference type="EMBL" id="CVRI01000059">
    <property type="protein sequence ID" value="CRL02968.1"/>
    <property type="molecule type" value="Genomic_DNA"/>
</dbReference>
<dbReference type="STRING" id="568069.A0A1J1IS39"/>
<keyword evidence="9" id="KW-1185">Reference proteome</keyword>
<evidence type="ECO:0000256" key="1">
    <source>
        <dbReference type="ARBA" id="ARBA00005964"/>
    </source>
</evidence>
<feature type="compositionally biased region" description="Polar residues" evidence="6">
    <location>
        <begin position="23"/>
        <end position="32"/>
    </location>
</feature>
<organism evidence="8 9">
    <name type="scientific">Clunio marinus</name>
    <dbReference type="NCBI Taxonomy" id="568069"/>
    <lineage>
        <taxon>Eukaryota</taxon>
        <taxon>Metazoa</taxon>
        <taxon>Ecdysozoa</taxon>
        <taxon>Arthropoda</taxon>
        <taxon>Hexapoda</taxon>
        <taxon>Insecta</taxon>
        <taxon>Pterygota</taxon>
        <taxon>Neoptera</taxon>
        <taxon>Endopterygota</taxon>
        <taxon>Diptera</taxon>
        <taxon>Nematocera</taxon>
        <taxon>Chironomoidea</taxon>
        <taxon>Chironomidae</taxon>
        <taxon>Clunio</taxon>
    </lineage>
</organism>